<dbReference type="PANTHER" id="PTHR31499">
    <property type="entry name" value="MYB FAMILY TRANSCRIPTION FACTOR PHL11"/>
    <property type="match status" value="1"/>
</dbReference>
<dbReference type="PaxDb" id="3708-A0A078H3A0"/>
<dbReference type="STRING" id="3708.A0A078H3A0"/>
<dbReference type="InterPro" id="IPR009057">
    <property type="entry name" value="Homeodomain-like_sf"/>
</dbReference>
<dbReference type="InterPro" id="IPR017930">
    <property type="entry name" value="Myb_dom"/>
</dbReference>
<dbReference type="FunFam" id="1.10.10.60:FF:000002">
    <property type="entry name" value="Myb family transcription factor"/>
    <property type="match status" value="1"/>
</dbReference>
<dbReference type="Gramene" id="CDY31967">
    <property type="protein sequence ID" value="CDY31967"/>
    <property type="gene ID" value="GSBRNA2T00050761001"/>
</dbReference>
<keyword evidence="6" id="KW-0539">Nucleus</keyword>
<dbReference type="Pfam" id="PF14379">
    <property type="entry name" value="Myb_CC_LHEQLE"/>
    <property type="match status" value="1"/>
</dbReference>
<dbReference type="Proteomes" id="UP000028999">
    <property type="component" value="Unassembled WGS sequence"/>
</dbReference>
<dbReference type="InterPro" id="IPR046955">
    <property type="entry name" value="PHR1-like"/>
</dbReference>
<name>A0A078H3A0_BRANA</name>
<dbReference type="GO" id="GO:0003700">
    <property type="term" value="F:DNA-binding transcription factor activity"/>
    <property type="evidence" value="ECO:0007669"/>
    <property type="project" value="InterPro"/>
</dbReference>
<evidence type="ECO:0000256" key="5">
    <source>
        <dbReference type="ARBA" id="ARBA00023163"/>
    </source>
</evidence>
<dbReference type="PROSITE" id="PS51294">
    <property type="entry name" value="HTH_MYB"/>
    <property type="match status" value="1"/>
</dbReference>
<accession>A0A078H3A0</accession>
<dbReference type="SMR" id="A0A078H3A0"/>
<reference evidence="9 10" key="1">
    <citation type="journal article" date="2014" name="Science">
        <title>Plant genetics. Early allopolyploid evolution in the post-Neolithic Brassica napus oilseed genome.</title>
        <authorList>
            <person name="Chalhoub B."/>
            <person name="Denoeud F."/>
            <person name="Liu S."/>
            <person name="Parkin I.A."/>
            <person name="Tang H."/>
            <person name="Wang X."/>
            <person name="Chiquet J."/>
            <person name="Belcram H."/>
            <person name="Tong C."/>
            <person name="Samans B."/>
            <person name="Correa M."/>
            <person name="Da Silva C."/>
            <person name="Just J."/>
            <person name="Falentin C."/>
            <person name="Koh C.S."/>
            <person name="Le Clainche I."/>
            <person name="Bernard M."/>
            <person name="Bento P."/>
            <person name="Noel B."/>
            <person name="Labadie K."/>
            <person name="Alberti A."/>
            <person name="Charles M."/>
            <person name="Arnaud D."/>
            <person name="Guo H."/>
            <person name="Daviaud C."/>
            <person name="Alamery S."/>
            <person name="Jabbari K."/>
            <person name="Zhao M."/>
            <person name="Edger P.P."/>
            <person name="Chelaifa H."/>
            <person name="Tack D."/>
            <person name="Lassalle G."/>
            <person name="Mestiri I."/>
            <person name="Schnel N."/>
            <person name="Le Paslier M.C."/>
            <person name="Fan G."/>
            <person name="Renault V."/>
            <person name="Bayer P.E."/>
            <person name="Golicz A.A."/>
            <person name="Manoli S."/>
            <person name="Lee T.H."/>
            <person name="Thi V.H."/>
            <person name="Chalabi S."/>
            <person name="Hu Q."/>
            <person name="Fan C."/>
            <person name="Tollenaere R."/>
            <person name="Lu Y."/>
            <person name="Battail C."/>
            <person name="Shen J."/>
            <person name="Sidebottom C.H."/>
            <person name="Wang X."/>
            <person name="Canaguier A."/>
            <person name="Chauveau A."/>
            <person name="Berard A."/>
            <person name="Deniot G."/>
            <person name="Guan M."/>
            <person name="Liu Z."/>
            <person name="Sun F."/>
            <person name="Lim Y.P."/>
            <person name="Lyons E."/>
            <person name="Town C.D."/>
            <person name="Bancroft I."/>
            <person name="Wang X."/>
            <person name="Meng J."/>
            <person name="Ma J."/>
            <person name="Pires J.C."/>
            <person name="King G.J."/>
            <person name="Brunel D."/>
            <person name="Delourme R."/>
            <person name="Renard M."/>
            <person name="Aury J.M."/>
            <person name="Adams K.L."/>
            <person name="Batley J."/>
            <person name="Snowdon R.J."/>
            <person name="Tost J."/>
            <person name="Edwards D."/>
            <person name="Zhou Y."/>
            <person name="Hua W."/>
            <person name="Sharpe A.G."/>
            <person name="Paterson A.H."/>
            <person name="Guan C."/>
            <person name="Wincker P."/>
        </authorList>
    </citation>
    <scope>NUCLEOTIDE SEQUENCE [LARGE SCALE GENOMIC DNA]</scope>
    <source>
        <strain evidence="10">cv. Darmor-bzh</strain>
    </source>
</reference>
<keyword evidence="4" id="KW-0175">Coiled coil</keyword>
<dbReference type="NCBIfam" id="TIGR01557">
    <property type="entry name" value="myb_SHAQKYF"/>
    <property type="match status" value="1"/>
</dbReference>
<feature type="region of interest" description="Disordered" evidence="7">
    <location>
        <begin position="308"/>
        <end position="338"/>
    </location>
</feature>
<comment type="similarity">
    <text evidence="2">Belongs to the MYB-CC family.</text>
</comment>
<dbReference type="GO" id="GO:0003677">
    <property type="term" value="F:DNA binding"/>
    <property type="evidence" value="ECO:0007669"/>
    <property type="project" value="InterPro"/>
</dbReference>
<feature type="domain" description="HTH myb-type" evidence="8">
    <location>
        <begin position="175"/>
        <end position="235"/>
    </location>
</feature>
<evidence type="ECO:0000256" key="7">
    <source>
        <dbReference type="SAM" id="MobiDB-lite"/>
    </source>
</evidence>
<evidence type="ECO:0000256" key="2">
    <source>
        <dbReference type="ARBA" id="ARBA00006783"/>
    </source>
</evidence>
<sequence>METCPFRSMSSLALTSSVPNPSVNADISFSSEHNQSMASPYHLLSANGGAVGHNIYSNDLHNHPSMASHIGSSTPIPDLFDFPLDIPIQTNQMDDIHRPSELAELDEELITDDENPLMSALLNDLFLDTSSTSAASKVQEPTMQSQIQQPQVVLHQTSPIVRTVSSNSFTSNNTAATKGRVRWTPELHEAFVEAVNQLGGMENAKPKAVLKHMKVQGLTIYHVKSHLQKYRTARHVPEPSEAGWREKKLTPVEHVTSLDTKSGMYISEALRIQMEVQKQLHEQLEIQRKMQLQIEKQGKALVMMIEKQNMEFGKPEQEEEAGADSRRSKRPKVSRNDR</sequence>
<dbReference type="InterPro" id="IPR006447">
    <property type="entry name" value="Myb_dom_plants"/>
</dbReference>
<evidence type="ECO:0000256" key="4">
    <source>
        <dbReference type="ARBA" id="ARBA00023054"/>
    </source>
</evidence>
<organism evidence="9 10">
    <name type="scientific">Brassica napus</name>
    <name type="common">Rape</name>
    <dbReference type="NCBI Taxonomy" id="3708"/>
    <lineage>
        <taxon>Eukaryota</taxon>
        <taxon>Viridiplantae</taxon>
        <taxon>Streptophyta</taxon>
        <taxon>Embryophyta</taxon>
        <taxon>Tracheophyta</taxon>
        <taxon>Spermatophyta</taxon>
        <taxon>Magnoliopsida</taxon>
        <taxon>eudicotyledons</taxon>
        <taxon>Gunneridae</taxon>
        <taxon>Pentapetalae</taxon>
        <taxon>rosids</taxon>
        <taxon>malvids</taxon>
        <taxon>Brassicales</taxon>
        <taxon>Brassicaceae</taxon>
        <taxon>Brassiceae</taxon>
        <taxon>Brassica</taxon>
    </lineage>
</organism>
<comment type="subcellular location">
    <subcellularLocation>
        <location evidence="1">Nucleus</location>
    </subcellularLocation>
</comment>
<dbReference type="InterPro" id="IPR025756">
    <property type="entry name" value="Myb_CC_LHEQLE"/>
</dbReference>
<dbReference type="InterPro" id="IPR001005">
    <property type="entry name" value="SANT/Myb"/>
</dbReference>
<keyword evidence="3" id="KW-0805">Transcription regulation</keyword>
<keyword evidence="10" id="KW-1185">Reference proteome</keyword>
<evidence type="ECO:0000313" key="10">
    <source>
        <dbReference type="Proteomes" id="UP000028999"/>
    </source>
</evidence>
<protein>
    <submittedName>
        <fullName evidence="9">BnaA07g00280D protein</fullName>
    </submittedName>
</protein>
<dbReference type="EMBL" id="LK032283">
    <property type="protein sequence ID" value="CDY31967.1"/>
    <property type="molecule type" value="Genomic_DNA"/>
</dbReference>
<dbReference type="Gene3D" id="1.10.10.60">
    <property type="entry name" value="Homeodomain-like"/>
    <property type="match status" value="1"/>
</dbReference>
<dbReference type="PANTHER" id="PTHR31499:SF80">
    <property type="entry name" value="HTH MYB-TYPE DOMAIN-CONTAINING PROTEIN"/>
    <property type="match status" value="1"/>
</dbReference>
<dbReference type="AlphaFoldDB" id="A0A078H3A0"/>
<evidence type="ECO:0000256" key="6">
    <source>
        <dbReference type="ARBA" id="ARBA00023242"/>
    </source>
</evidence>
<proteinExistence type="inferred from homology"/>
<feature type="compositionally biased region" description="Basic residues" evidence="7">
    <location>
        <begin position="327"/>
        <end position="338"/>
    </location>
</feature>
<evidence type="ECO:0000313" key="9">
    <source>
        <dbReference type="EMBL" id="CDY31967.1"/>
    </source>
</evidence>
<dbReference type="Pfam" id="PF00249">
    <property type="entry name" value="Myb_DNA-binding"/>
    <property type="match status" value="1"/>
</dbReference>
<dbReference type="GO" id="GO:0005634">
    <property type="term" value="C:nucleus"/>
    <property type="evidence" value="ECO:0007669"/>
    <property type="project" value="UniProtKB-SubCell"/>
</dbReference>
<evidence type="ECO:0000259" key="8">
    <source>
        <dbReference type="PROSITE" id="PS51294"/>
    </source>
</evidence>
<evidence type="ECO:0000256" key="3">
    <source>
        <dbReference type="ARBA" id="ARBA00023015"/>
    </source>
</evidence>
<keyword evidence="5" id="KW-0804">Transcription</keyword>
<evidence type="ECO:0000256" key="1">
    <source>
        <dbReference type="ARBA" id="ARBA00004123"/>
    </source>
</evidence>
<gene>
    <name evidence="9" type="primary">BnaA07g00280D</name>
    <name evidence="9" type="ORF">GSBRNA2T00050761001</name>
</gene>
<dbReference type="SUPFAM" id="SSF46689">
    <property type="entry name" value="Homeodomain-like"/>
    <property type="match status" value="1"/>
</dbReference>